<feature type="transmembrane region" description="Helical" evidence="8">
    <location>
        <begin position="92"/>
        <end position="113"/>
    </location>
</feature>
<feature type="transmembrane region" description="Helical" evidence="8">
    <location>
        <begin position="397"/>
        <end position="420"/>
    </location>
</feature>
<dbReference type="OrthoDB" id="9775735at2"/>
<dbReference type="RefSeq" id="WP_152891162.1">
    <property type="nucleotide sequence ID" value="NZ_WHJC01000248.1"/>
</dbReference>
<evidence type="ECO:0000313" key="9">
    <source>
        <dbReference type="EMBL" id="MPQ44575.1"/>
    </source>
</evidence>
<evidence type="ECO:0000256" key="5">
    <source>
        <dbReference type="ARBA" id="ARBA00022692"/>
    </source>
</evidence>
<dbReference type="GO" id="GO:0005886">
    <property type="term" value="C:plasma membrane"/>
    <property type="evidence" value="ECO:0007669"/>
    <property type="project" value="UniProtKB-SubCell"/>
</dbReference>
<evidence type="ECO:0000256" key="3">
    <source>
        <dbReference type="ARBA" id="ARBA00022448"/>
    </source>
</evidence>
<dbReference type="Proteomes" id="UP000430345">
    <property type="component" value="Unassembled WGS sequence"/>
</dbReference>
<feature type="transmembrane region" description="Helical" evidence="8">
    <location>
        <begin position="142"/>
        <end position="164"/>
    </location>
</feature>
<gene>
    <name evidence="9" type="ORF">GBZ86_12560</name>
</gene>
<evidence type="ECO:0000256" key="4">
    <source>
        <dbReference type="ARBA" id="ARBA00022475"/>
    </source>
</evidence>
<comment type="caution">
    <text evidence="9">The sequence shown here is derived from an EMBL/GenBank/DDBJ whole genome shotgun (WGS) entry which is preliminary data.</text>
</comment>
<keyword evidence="3" id="KW-0813">Transport</keyword>
<keyword evidence="7 8" id="KW-0472">Membrane</keyword>
<evidence type="ECO:0000256" key="2">
    <source>
        <dbReference type="ARBA" id="ARBA00005658"/>
    </source>
</evidence>
<evidence type="ECO:0000256" key="1">
    <source>
        <dbReference type="ARBA" id="ARBA00004651"/>
    </source>
</evidence>
<accession>A0A6I1MMF9</accession>
<feature type="transmembrane region" description="Helical" evidence="8">
    <location>
        <begin position="346"/>
        <end position="368"/>
    </location>
</feature>
<feature type="transmembrane region" description="Helical" evidence="8">
    <location>
        <begin position="441"/>
        <end position="460"/>
    </location>
</feature>
<evidence type="ECO:0000256" key="6">
    <source>
        <dbReference type="ARBA" id="ARBA00022989"/>
    </source>
</evidence>
<proteinExistence type="inferred from homology"/>
<keyword evidence="10" id="KW-1185">Reference proteome</keyword>
<dbReference type="PANTHER" id="PTHR30047:SF7">
    <property type="entry name" value="HIGH-AFFINITY CHOLINE TRANSPORT PROTEIN"/>
    <property type="match status" value="1"/>
</dbReference>
<evidence type="ECO:0000256" key="8">
    <source>
        <dbReference type="SAM" id="Phobius"/>
    </source>
</evidence>
<dbReference type="EMBL" id="WHJC01000248">
    <property type="protein sequence ID" value="MPQ44575.1"/>
    <property type="molecule type" value="Genomic_DNA"/>
</dbReference>
<name>A0A6I1MMF9_9CLOT</name>
<feature type="transmembrane region" description="Helical" evidence="8">
    <location>
        <begin position="192"/>
        <end position="211"/>
    </location>
</feature>
<dbReference type="AlphaFoldDB" id="A0A6I1MMF9"/>
<protein>
    <submittedName>
        <fullName evidence="9">BCCT family transporter</fullName>
    </submittedName>
</protein>
<feature type="transmembrane region" description="Helical" evidence="8">
    <location>
        <begin position="12"/>
        <end position="34"/>
    </location>
</feature>
<feature type="transmembrane region" description="Helical" evidence="8">
    <location>
        <begin position="231"/>
        <end position="252"/>
    </location>
</feature>
<dbReference type="GO" id="GO:0022857">
    <property type="term" value="F:transmembrane transporter activity"/>
    <property type="evidence" value="ECO:0007669"/>
    <property type="project" value="InterPro"/>
</dbReference>
<dbReference type="Pfam" id="PF02028">
    <property type="entry name" value="BCCT"/>
    <property type="match status" value="1"/>
</dbReference>
<reference evidence="9 10" key="1">
    <citation type="submission" date="2019-10" db="EMBL/GenBank/DDBJ databases">
        <title>The Genome Sequence of Clostridium tarantellae Isolated from Fish Brain.</title>
        <authorList>
            <person name="Bano L."/>
            <person name="Kiel M."/>
            <person name="Sales G."/>
            <person name="Doxey A.C."/>
            <person name="Mansfield M.J."/>
            <person name="Schiavone M."/>
            <person name="Rossetto O."/>
            <person name="Pirazzini M."/>
            <person name="Dobrindt U."/>
            <person name="Montecucco C."/>
        </authorList>
    </citation>
    <scope>NUCLEOTIDE SEQUENCE [LARGE SCALE GENOMIC DNA]</scope>
    <source>
        <strain evidence="9 10">DSM 3997</strain>
    </source>
</reference>
<evidence type="ECO:0000256" key="7">
    <source>
        <dbReference type="ARBA" id="ARBA00023136"/>
    </source>
</evidence>
<dbReference type="InterPro" id="IPR000060">
    <property type="entry name" value="BCCT_transptr"/>
</dbReference>
<sequence length="510" mass="56814">MKKIKDRKFLKFNIVYISALLFSLIIFILGVFFTDTFKSSVNRIYTEIMNKFSWVYYLLMLIFMFICIWAIFSKFKNIKLGEDDSKPEFSNISWFSMLFSAGIGIGLVFWGVAEPLTHYNNPLNVEPLSNAAREFAMTKSMLHIGVSAWACYGVLALALAYIHFRKKKPILISSLLIPLVGEEKATGLLGKVIDIFTVFATMAGIITSLGMGTLQVNSGLNYLFNIPESKSIQICIVVVITILFLISACSGVKKGIKFISNTNMFLAALLFLLAVLVSPLGDIISNTLIGLKGYAIELLTKNNNIFVKGDWYNKWTLFYWGWWIAWAPSVAIFIARISKGRTIKEFIIGVLIIPGAACMTWMTVFGTLGLNAPIEIGKIAIQKVETAMFVVFQQYPLGFLMSLIAIILLFTFFITSADSATYVLSMIVSNGKTEVKNSKKIILGIIQSVLTLILLFVGGLEMVQNASIIMALPFGIIMAICIMGFVKSLIKEKVEKKIKITNKNNISDII</sequence>
<feature type="transmembrane region" description="Helical" evidence="8">
    <location>
        <begin position="317"/>
        <end position="334"/>
    </location>
</feature>
<dbReference type="PANTHER" id="PTHR30047">
    <property type="entry name" value="HIGH-AFFINITY CHOLINE TRANSPORT PROTEIN-RELATED"/>
    <property type="match status" value="1"/>
</dbReference>
<evidence type="ECO:0000313" key="10">
    <source>
        <dbReference type="Proteomes" id="UP000430345"/>
    </source>
</evidence>
<comment type="similarity">
    <text evidence="2">Belongs to the BCCT transporter (TC 2.A.15) family.</text>
</comment>
<keyword evidence="4" id="KW-1003">Cell membrane</keyword>
<dbReference type="NCBIfam" id="TIGR00842">
    <property type="entry name" value="bcct"/>
    <property type="match status" value="1"/>
</dbReference>
<feature type="transmembrane region" description="Helical" evidence="8">
    <location>
        <begin position="54"/>
        <end position="72"/>
    </location>
</feature>
<comment type="subcellular location">
    <subcellularLocation>
        <location evidence="1">Cell membrane</location>
        <topology evidence="1">Multi-pass membrane protein</topology>
    </subcellularLocation>
</comment>
<feature type="transmembrane region" description="Helical" evidence="8">
    <location>
        <begin position="264"/>
        <end position="284"/>
    </location>
</feature>
<organism evidence="9 10">
    <name type="scientific">Clostridium tarantellae</name>
    <dbReference type="NCBI Taxonomy" id="39493"/>
    <lineage>
        <taxon>Bacteria</taxon>
        <taxon>Bacillati</taxon>
        <taxon>Bacillota</taxon>
        <taxon>Clostridia</taxon>
        <taxon>Eubacteriales</taxon>
        <taxon>Clostridiaceae</taxon>
        <taxon>Clostridium</taxon>
    </lineage>
</organism>
<keyword evidence="5 8" id="KW-0812">Transmembrane</keyword>
<feature type="transmembrane region" description="Helical" evidence="8">
    <location>
        <begin position="466"/>
        <end position="490"/>
    </location>
</feature>
<keyword evidence="6 8" id="KW-1133">Transmembrane helix</keyword>